<evidence type="ECO:0000313" key="1">
    <source>
        <dbReference type="EMBL" id="MFM0442866.1"/>
    </source>
</evidence>
<protein>
    <submittedName>
        <fullName evidence="1">Uncharacterized protein</fullName>
    </submittedName>
</protein>
<name>A0ABW9BUF7_9BURK</name>
<dbReference type="RefSeq" id="WP_408127303.1">
    <property type="nucleotide sequence ID" value="NZ_JAQQDH010000001.1"/>
</dbReference>
<dbReference type="EMBL" id="JAQQDH010000001">
    <property type="protein sequence ID" value="MFM0442866.1"/>
    <property type="molecule type" value="Genomic_DNA"/>
</dbReference>
<reference evidence="1 2" key="1">
    <citation type="journal article" date="2024" name="Chem. Sci.">
        <title>Discovery of megapolipeptins by genome mining of a Burkholderiales bacteria collection.</title>
        <authorList>
            <person name="Paulo B.S."/>
            <person name="Recchia M.J.J."/>
            <person name="Lee S."/>
            <person name="Fergusson C.H."/>
            <person name="Romanowski S.B."/>
            <person name="Hernandez A."/>
            <person name="Krull N."/>
            <person name="Liu D.Y."/>
            <person name="Cavanagh H."/>
            <person name="Bos A."/>
            <person name="Gray C.A."/>
            <person name="Murphy B.T."/>
            <person name="Linington R.G."/>
            <person name="Eustaquio A.S."/>
        </authorList>
    </citation>
    <scope>NUCLEOTIDE SEQUENCE [LARGE SCALE GENOMIC DNA]</scope>
    <source>
        <strain evidence="1 2">RL17-379-BIB-C</strain>
    </source>
</reference>
<organism evidence="1 2">
    <name type="scientific">Paraburkholderia strydomiana</name>
    <dbReference type="NCBI Taxonomy" id="1245417"/>
    <lineage>
        <taxon>Bacteria</taxon>
        <taxon>Pseudomonadati</taxon>
        <taxon>Pseudomonadota</taxon>
        <taxon>Betaproteobacteria</taxon>
        <taxon>Burkholderiales</taxon>
        <taxon>Burkholderiaceae</taxon>
        <taxon>Paraburkholderia</taxon>
    </lineage>
</organism>
<comment type="caution">
    <text evidence="1">The sequence shown here is derived from an EMBL/GenBank/DDBJ whole genome shotgun (WGS) entry which is preliminary data.</text>
</comment>
<evidence type="ECO:0000313" key="2">
    <source>
        <dbReference type="Proteomes" id="UP001629288"/>
    </source>
</evidence>
<keyword evidence="2" id="KW-1185">Reference proteome</keyword>
<accession>A0ABW9BUF7</accession>
<sequence>MRRIDSQYDLPQFVASALVRKIAENGCRLPAADRSRFQQLPDHVIVRIEEIVREAYLEAGEDVGGDLFREHLWQQAVTGRRKMVAEGELISQVEFRKHLGLTEERLGNLLADGGVFVVEVDGAEYYPALLADPALNLNRLHAICRIIVPAPPWSRIDFLSSPNGSLGDRIPLDMLDDDGDYKVLERAAAAWAAEWSRTSVKVYEGVHETEPINVPPLYTAIAEIDPRRPLWARASEALHAHGYHWPLGPYPDSRRFTLFIERQTAGDAALTSEACVQISVDGEDIRIRVVAASGTTLRTEAMPAGNHRNLLDIAKRVIAYLTNATRAS</sequence>
<gene>
    <name evidence="1" type="ORF">PQR00_04645</name>
</gene>
<dbReference type="Proteomes" id="UP001629288">
    <property type="component" value="Unassembled WGS sequence"/>
</dbReference>
<proteinExistence type="predicted"/>